<evidence type="ECO:0000313" key="4">
    <source>
        <dbReference type="Proteomes" id="UP001172684"/>
    </source>
</evidence>
<evidence type="ECO:0000313" key="3">
    <source>
        <dbReference type="EMBL" id="KAJ9659100.1"/>
    </source>
</evidence>
<feature type="transmembrane region" description="Helical" evidence="1">
    <location>
        <begin position="488"/>
        <end position="513"/>
    </location>
</feature>
<evidence type="ECO:0000256" key="1">
    <source>
        <dbReference type="SAM" id="Phobius"/>
    </source>
</evidence>
<keyword evidence="4" id="KW-1185">Reference proteome</keyword>
<feature type="transmembrane region" description="Helical" evidence="1">
    <location>
        <begin position="384"/>
        <end position="408"/>
    </location>
</feature>
<evidence type="ECO:0000259" key="2">
    <source>
        <dbReference type="Pfam" id="PF20163"/>
    </source>
</evidence>
<feature type="transmembrane region" description="Helical" evidence="1">
    <location>
        <begin position="667"/>
        <end position="688"/>
    </location>
</feature>
<keyword evidence="1" id="KW-1133">Transmembrane helix</keyword>
<feature type="transmembrane region" description="Helical" evidence="1">
    <location>
        <begin position="561"/>
        <end position="580"/>
    </location>
</feature>
<feature type="domain" description="DUF6536" evidence="2">
    <location>
        <begin position="79"/>
        <end position="231"/>
    </location>
</feature>
<name>A0ABQ9NM96_9PEZI</name>
<keyword evidence="1" id="KW-0472">Membrane</keyword>
<reference evidence="3" key="1">
    <citation type="submission" date="2022-10" db="EMBL/GenBank/DDBJ databases">
        <title>Culturing micro-colonial fungi from biological soil crusts in the Mojave desert and describing Neophaeococcomyces mojavensis, and introducing the new genera and species Taxawa tesnikishii.</title>
        <authorList>
            <person name="Kurbessoian T."/>
            <person name="Stajich J.E."/>
        </authorList>
    </citation>
    <scope>NUCLEOTIDE SEQUENCE</scope>
    <source>
        <strain evidence="3">TK_1</strain>
    </source>
</reference>
<proteinExistence type="predicted"/>
<dbReference type="InterPro" id="IPR046623">
    <property type="entry name" value="DUF6536"/>
</dbReference>
<dbReference type="PANTHER" id="PTHR35395">
    <property type="entry name" value="DUF6536 DOMAIN-CONTAINING PROTEIN"/>
    <property type="match status" value="1"/>
</dbReference>
<comment type="caution">
    <text evidence="3">The sequence shown here is derived from an EMBL/GenBank/DDBJ whole genome shotgun (WGS) entry which is preliminary data.</text>
</comment>
<keyword evidence="1" id="KW-0812">Transmembrane</keyword>
<dbReference type="EMBL" id="JAPDRL010000079">
    <property type="protein sequence ID" value="KAJ9659100.1"/>
    <property type="molecule type" value="Genomic_DNA"/>
</dbReference>
<dbReference type="Proteomes" id="UP001172684">
    <property type="component" value="Unassembled WGS sequence"/>
</dbReference>
<feature type="transmembrane region" description="Helical" evidence="1">
    <location>
        <begin position="191"/>
        <end position="208"/>
    </location>
</feature>
<accession>A0ABQ9NM96</accession>
<gene>
    <name evidence="3" type="ORF">H2201_007502</name>
</gene>
<feature type="transmembrane region" description="Helical" evidence="1">
    <location>
        <begin position="610"/>
        <end position="629"/>
    </location>
</feature>
<organism evidence="3 4">
    <name type="scientific">Coniosporium apollinis</name>
    <dbReference type="NCBI Taxonomy" id="61459"/>
    <lineage>
        <taxon>Eukaryota</taxon>
        <taxon>Fungi</taxon>
        <taxon>Dikarya</taxon>
        <taxon>Ascomycota</taxon>
        <taxon>Pezizomycotina</taxon>
        <taxon>Dothideomycetes</taxon>
        <taxon>Dothideomycetes incertae sedis</taxon>
        <taxon>Coniosporium</taxon>
    </lineage>
</organism>
<sequence>MFRHEQGSYKQIAGGDLGNGLIDEDYVTSSGIVYGPDFGTDTAYKKVPTEHFEIAEPVLNPRLLDRLETWKRQRLLTGWRFGAISAAAITSCVFLINLIVTIWAVSITKVDSDGKSLLYDGSCSNIKQLNTNVHLLINVLSTFLLSGSNYCMQCLSAPTRPELDRAHMQKKWLDIGIPSVRNLTRISRKRALLWIILGTSSLPLHLFYNSAVFASTSVNEYKVFGVNRDFLLEGGFEKLKNVTYDPLNLEVIQKLHKLAKSGELYSLTPSACIAAYAKLFQSERGNLLLVSFDDPAMREHFSTMGINSTMHYHNRVYADRDLGCPPDNFAWICGLTPCDNYRGEKDQFCSDRWSDVDATNWAPFGYKVDLCLSDMPPEHCRLQFSLHIAILVIFLNLIKALAMAYTAFGIRENPLMTVGDAVASYVERPDPWTADSCLLEKVDIQAEQMGHWSTFPRHFSFTRMRWILPKKYDGTTQRWYRAVSYKRWITCLVMYILALALVGAFLGVGVASIPGAKDFTTLAKLGLSTVSSKTLIVWGVPSLGSSGLIANVVLANLAQPILSFLYFSYNGLITCFLLAYEWSQYAMQRKGLRVSNIPHGSQRSTYFLQLPYRFAMPLLAVSGILHWLASQSIFLVSLEVYDPLGHPVIPGSFPSVASVKTCGYSPIAMVCVLCIGVLLILFGFILGLQKFKSGMPVASSCSAAIAAACHPSPNEKGGENPALLPLQWGVTEKPGEGDVYGHIAFSSGEVEEPVEGFLYAGRRCWTAVR</sequence>
<dbReference type="Pfam" id="PF20163">
    <property type="entry name" value="DUF6536"/>
    <property type="match status" value="1"/>
</dbReference>
<feature type="transmembrane region" description="Helical" evidence="1">
    <location>
        <begin position="81"/>
        <end position="105"/>
    </location>
</feature>
<protein>
    <recommendedName>
        <fullName evidence="2">DUF6536 domain-containing protein</fullName>
    </recommendedName>
</protein>
<dbReference type="PANTHER" id="PTHR35395:SF1">
    <property type="entry name" value="DUF6536 DOMAIN-CONTAINING PROTEIN"/>
    <property type="match status" value="1"/>
</dbReference>